<evidence type="ECO:0000313" key="2">
    <source>
        <dbReference type="Proteomes" id="UP000287144"/>
    </source>
</evidence>
<dbReference type="EMBL" id="NKCK01000098">
    <property type="protein sequence ID" value="RSM00008.1"/>
    <property type="molecule type" value="Genomic_DNA"/>
</dbReference>
<reference evidence="1 2" key="1">
    <citation type="submission" date="2017-06" db="EMBL/GenBank/DDBJ databases">
        <title>Comparative genomic analysis of Ambrosia Fusariam Clade fungi.</title>
        <authorList>
            <person name="Stajich J.E."/>
            <person name="Carrillo J."/>
            <person name="Kijimoto T."/>
            <person name="Eskalen A."/>
            <person name="O'Donnell K."/>
            <person name="Kasson M."/>
        </authorList>
    </citation>
    <scope>NUCLEOTIDE SEQUENCE [LARGE SCALE GENOMIC DNA]</scope>
    <source>
        <strain evidence="1 2">NRRL62579</strain>
    </source>
</reference>
<accession>A0A428TDB4</accession>
<sequence length="408" mass="45640">MAESSAIESLPIELHYYILRLSPDPPSLRSLALSCRAFYDAFAASEKATTTAVLSRHIHPQVQHEAVAALAASRLPAEDSLAHSTFVAEKLATKDTSSSKPEWTLADALPAYRLYTHINYFAQALSRQLLSRPPFQTADSKQDDDGADNRTVSTPSTAELHRFERSLYRFEICCSLYRLLLLDDSWDSWSPKLPKFELEQLSCLNHLLAHFIAPGEPFGTSGFLYDLLEGTDDTAPITDSPISELPTDEKALALGIPTYPDIPGDPGPSRIFELVHHDSQASELVAQFKFRGYQRWGYVFWDEARLEKLGALAQDELVKLAAPTNPLEAYRELNNSQLKASRERRSEIWRQGGSGWWSQDDESKVVWPEKKKSAQKKRPLITARSVQGAKDFLRGLKIPDVPVEKSGG</sequence>
<protein>
    <recommendedName>
        <fullName evidence="3">F-box domain-containing protein</fullName>
    </recommendedName>
</protein>
<evidence type="ECO:0008006" key="3">
    <source>
        <dbReference type="Google" id="ProtNLM"/>
    </source>
</evidence>
<comment type="caution">
    <text evidence="1">The sequence shown here is derived from an EMBL/GenBank/DDBJ whole genome shotgun (WGS) entry which is preliminary data.</text>
</comment>
<dbReference type="AlphaFoldDB" id="A0A428TDB4"/>
<organism evidence="1 2">
    <name type="scientific">Fusarium oligoseptatum</name>
    <dbReference type="NCBI Taxonomy" id="2604345"/>
    <lineage>
        <taxon>Eukaryota</taxon>
        <taxon>Fungi</taxon>
        <taxon>Dikarya</taxon>
        <taxon>Ascomycota</taxon>
        <taxon>Pezizomycotina</taxon>
        <taxon>Sordariomycetes</taxon>
        <taxon>Hypocreomycetidae</taxon>
        <taxon>Hypocreales</taxon>
        <taxon>Nectriaceae</taxon>
        <taxon>Fusarium</taxon>
        <taxon>Fusarium solani species complex</taxon>
    </lineage>
</organism>
<gene>
    <name evidence="1" type="ORF">CEP52_009398</name>
</gene>
<name>A0A428TDB4_9HYPO</name>
<evidence type="ECO:0000313" key="1">
    <source>
        <dbReference type="EMBL" id="RSM00008.1"/>
    </source>
</evidence>
<keyword evidence="2" id="KW-1185">Reference proteome</keyword>
<dbReference type="Proteomes" id="UP000287144">
    <property type="component" value="Unassembled WGS sequence"/>
</dbReference>
<proteinExistence type="predicted"/>